<keyword evidence="3" id="KW-1185">Reference proteome</keyword>
<organism evidence="2 3">
    <name type="scientific">Streptomyces roseochromogenus subsp. oscitans DS 12.976</name>
    <dbReference type="NCBI Taxonomy" id="1352936"/>
    <lineage>
        <taxon>Bacteria</taxon>
        <taxon>Bacillati</taxon>
        <taxon>Actinomycetota</taxon>
        <taxon>Actinomycetes</taxon>
        <taxon>Kitasatosporales</taxon>
        <taxon>Streptomycetaceae</taxon>
        <taxon>Streptomyces</taxon>
    </lineage>
</organism>
<dbReference type="PATRIC" id="fig|1352936.5.peg.4076"/>
<name>V6KLR3_STRRC</name>
<evidence type="ECO:0000313" key="2">
    <source>
        <dbReference type="EMBL" id="EST29929.1"/>
    </source>
</evidence>
<dbReference type="Proteomes" id="UP000017984">
    <property type="component" value="Chromosome"/>
</dbReference>
<comment type="caution">
    <text evidence="2">The sequence shown here is derived from an EMBL/GenBank/DDBJ whole genome shotgun (WGS) entry which is preliminary data.</text>
</comment>
<gene>
    <name evidence="2" type="ORF">M878_19440</name>
</gene>
<evidence type="ECO:0000313" key="3">
    <source>
        <dbReference type="Proteomes" id="UP000017984"/>
    </source>
</evidence>
<accession>V6KLR3</accession>
<feature type="region of interest" description="Disordered" evidence="1">
    <location>
        <begin position="47"/>
        <end position="68"/>
    </location>
</feature>
<reference evidence="2 3" key="1">
    <citation type="journal article" date="2014" name="Genome Announc.">
        <title>Draft Genome Sequence of Streptomyces roseochromogenes subsp. oscitans DS 12.976, Producer of the Aminocoumarin Antibiotic Clorobiocin.</title>
        <authorList>
            <person name="Ruckert C."/>
            <person name="Kalinowski J."/>
            <person name="Heide L."/>
            <person name="Apel A.K."/>
        </authorList>
    </citation>
    <scope>NUCLEOTIDE SEQUENCE [LARGE SCALE GENOMIC DNA]</scope>
    <source>
        <strain evidence="2 3">DS 12.976</strain>
    </source>
</reference>
<sequence length="68" mass="7441">MSLLSDHGIPLERIALLVGHSSQATTEAVYRKQLRPVITQGAEAMDDIFAEDQEGEDTEDAEERDAVA</sequence>
<protein>
    <recommendedName>
        <fullName evidence="4">Tyr recombinase domain-containing protein</fullName>
    </recommendedName>
</protein>
<evidence type="ECO:0000256" key="1">
    <source>
        <dbReference type="SAM" id="MobiDB-lite"/>
    </source>
</evidence>
<dbReference type="EMBL" id="AWQX01000170">
    <property type="protein sequence ID" value="EST29929.1"/>
    <property type="molecule type" value="Genomic_DNA"/>
</dbReference>
<evidence type="ECO:0008006" key="4">
    <source>
        <dbReference type="Google" id="ProtNLM"/>
    </source>
</evidence>
<dbReference type="HOGENOM" id="CLU_204711_0_0_11"/>
<proteinExistence type="predicted"/>
<dbReference type="AlphaFoldDB" id="V6KLR3"/>
<dbReference type="STRING" id="1352936.M878_19440"/>